<feature type="compositionally biased region" description="Basic and acidic residues" evidence="3">
    <location>
        <begin position="271"/>
        <end position="298"/>
    </location>
</feature>
<reference evidence="5 6" key="1">
    <citation type="submission" date="2024-01" db="EMBL/GenBank/DDBJ databases">
        <authorList>
            <person name="Waweru B."/>
        </authorList>
    </citation>
    <scope>NUCLEOTIDE SEQUENCE [LARGE SCALE GENOMIC DNA]</scope>
</reference>
<comment type="similarity">
    <text evidence="1">Belongs to the NSRP1 family.</text>
</comment>
<gene>
    <name evidence="5" type="ORF">DCAF_LOCUS6879</name>
</gene>
<dbReference type="GO" id="GO:0000381">
    <property type="term" value="P:regulation of alternative mRNA splicing, via spliceosome"/>
    <property type="evidence" value="ECO:0007669"/>
    <property type="project" value="InterPro"/>
</dbReference>
<sequence>MKKFGLQLRQPQQKKPPRPPPPKALGFGVGDDDDNVEKEISRQAAKNKSLKDIEEQHKKALEEDPSVFDYDGVYDEMKQKIAQPKAQDREKRETLMEKAQERKRQHEVVFEKNLAKERSKDDHLYADKDKFVTAAYKRKLAEQEKWMEEERLRELKEEKDDRSQIAMWVLDELGSKEVMHQGIIYLEVGPETGLMPGEVTYSSILVANAKLGMVEEVLSLAYCGVFQDLAYCGVFYKQSNVTKKSDLSDFYFNLGKNVALGAKDIVAKKQEKQTEFRKPEEQDDKVAGKTSDRSHALTDSKFASESSSVKEADQDETSPLRRSSEPLDPKPVSDHPVSGTSAEGKDPSEQSSANQPNPDHHKRNQDALAAAKERFLARKKAKQQ</sequence>
<evidence type="ECO:0000256" key="1">
    <source>
        <dbReference type="ARBA" id="ARBA00010126"/>
    </source>
</evidence>
<evidence type="ECO:0000256" key="3">
    <source>
        <dbReference type="SAM" id="MobiDB-lite"/>
    </source>
</evidence>
<dbReference type="PANTHER" id="PTHR30060">
    <property type="entry name" value="INNER MEMBRANE PROTEIN"/>
    <property type="match status" value="1"/>
</dbReference>
<evidence type="ECO:0000313" key="5">
    <source>
        <dbReference type="EMBL" id="CAK7329131.1"/>
    </source>
</evidence>
<feature type="region of interest" description="Disordered" evidence="3">
    <location>
        <begin position="271"/>
        <end position="384"/>
    </location>
</feature>
<feature type="domain" description="Nuclear speckle splicing regulatory protein 1 N-terminal" evidence="4">
    <location>
        <begin position="54"/>
        <end position="163"/>
    </location>
</feature>
<keyword evidence="2" id="KW-0175">Coiled coil</keyword>
<accession>A0AAV1R5U9</accession>
<dbReference type="Pfam" id="PF09745">
    <property type="entry name" value="NSRP1_N"/>
    <property type="match status" value="1"/>
</dbReference>
<evidence type="ECO:0000259" key="4">
    <source>
        <dbReference type="Pfam" id="PF09745"/>
    </source>
</evidence>
<dbReference type="EMBL" id="CAWUPB010000913">
    <property type="protein sequence ID" value="CAK7329131.1"/>
    <property type="molecule type" value="Genomic_DNA"/>
</dbReference>
<dbReference type="InterPro" id="IPR018612">
    <property type="entry name" value="NSRP1_N"/>
</dbReference>
<dbReference type="Proteomes" id="UP001314170">
    <property type="component" value="Unassembled WGS sequence"/>
</dbReference>
<proteinExistence type="inferred from homology"/>
<name>A0AAV1R5U9_9ROSI</name>
<organism evidence="5 6">
    <name type="scientific">Dovyalis caffra</name>
    <dbReference type="NCBI Taxonomy" id="77055"/>
    <lineage>
        <taxon>Eukaryota</taxon>
        <taxon>Viridiplantae</taxon>
        <taxon>Streptophyta</taxon>
        <taxon>Embryophyta</taxon>
        <taxon>Tracheophyta</taxon>
        <taxon>Spermatophyta</taxon>
        <taxon>Magnoliopsida</taxon>
        <taxon>eudicotyledons</taxon>
        <taxon>Gunneridae</taxon>
        <taxon>Pentapetalae</taxon>
        <taxon>rosids</taxon>
        <taxon>fabids</taxon>
        <taxon>Malpighiales</taxon>
        <taxon>Salicaceae</taxon>
        <taxon>Flacourtieae</taxon>
        <taxon>Dovyalis</taxon>
    </lineage>
</organism>
<feature type="compositionally biased region" description="Basic and acidic residues" evidence="3">
    <location>
        <begin position="308"/>
        <end position="333"/>
    </location>
</feature>
<evidence type="ECO:0000256" key="2">
    <source>
        <dbReference type="ARBA" id="ARBA00023054"/>
    </source>
</evidence>
<protein>
    <recommendedName>
        <fullName evidence="4">Nuclear speckle splicing regulatory protein 1 N-terminal domain-containing protein</fullName>
    </recommendedName>
</protein>
<dbReference type="AlphaFoldDB" id="A0AAV1R5U9"/>
<dbReference type="PANTHER" id="PTHR30060:SF0">
    <property type="entry name" value="COILED-COIL PROTEIN (DUF2040)-RELATED"/>
    <property type="match status" value="1"/>
</dbReference>
<evidence type="ECO:0000313" key="6">
    <source>
        <dbReference type="Proteomes" id="UP001314170"/>
    </source>
</evidence>
<feature type="region of interest" description="Disordered" evidence="3">
    <location>
        <begin position="1"/>
        <end position="35"/>
    </location>
</feature>
<keyword evidence="6" id="KW-1185">Reference proteome</keyword>
<comment type="caution">
    <text evidence="5">The sequence shown here is derived from an EMBL/GenBank/DDBJ whole genome shotgun (WGS) entry which is preliminary data.</text>
</comment>